<name>A0A853A0T4_9ACTN</name>
<feature type="region of interest" description="Disordered" evidence="1">
    <location>
        <begin position="22"/>
        <end position="96"/>
    </location>
</feature>
<protein>
    <submittedName>
        <fullName evidence="2">Uncharacterized protein</fullName>
    </submittedName>
</protein>
<dbReference type="Proteomes" id="UP000567795">
    <property type="component" value="Unassembled WGS sequence"/>
</dbReference>
<dbReference type="RefSeq" id="WP_179817078.1">
    <property type="nucleotide sequence ID" value="NZ_JACBZD010000002.1"/>
</dbReference>
<accession>A0A853A0T4</accession>
<gene>
    <name evidence="2" type="ORF">FHU37_005252</name>
</gene>
<dbReference type="AlphaFoldDB" id="A0A853A0T4"/>
<feature type="compositionally biased region" description="Basic and acidic residues" evidence="1">
    <location>
        <begin position="28"/>
        <end position="43"/>
    </location>
</feature>
<organism evidence="2 3">
    <name type="scientific">Allostreptomyces psammosilenae</name>
    <dbReference type="NCBI Taxonomy" id="1892865"/>
    <lineage>
        <taxon>Bacteria</taxon>
        <taxon>Bacillati</taxon>
        <taxon>Actinomycetota</taxon>
        <taxon>Actinomycetes</taxon>
        <taxon>Kitasatosporales</taxon>
        <taxon>Streptomycetaceae</taxon>
        <taxon>Allostreptomyces</taxon>
    </lineage>
</organism>
<comment type="caution">
    <text evidence="2">The sequence shown here is derived from an EMBL/GenBank/DDBJ whole genome shotgun (WGS) entry which is preliminary data.</text>
</comment>
<evidence type="ECO:0000256" key="1">
    <source>
        <dbReference type="SAM" id="MobiDB-lite"/>
    </source>
</evidence>
<sequence length="163" mass="18558">MTDGFYLTAEDITKLSRQILDCAQTDSRPGESGHDREPGRNPAEDGAVDSPDGATRITRWRNESDLPAYVYSTARPQESLTIPSREDGGGRERPMWLPWRGQGHLEIVTKMRTYDVWDDRETRRITYKFRPEGWERGRALLDRTSGEYTLTVQPDGSVQASPN</sequence>
<feature type="compositionally biased region" description="Basic and acidic residues" evidence="1">
    <location>
        <begin position="84"/>
        <end position="94"/>
    </location>
</feature>
<reference evidence="2 3" key="1">
    <citation type="submission" date="2020-07" db="EMBL/GenBank/DDBJ databases">
        <title>Sequencing the genomes of 1000 actinobacteria strains.</title>
        <authorList>
            <person name="Klenk H.-P."/>
        </authorList>
    </citation>
    <scope>NUCLEOTIDE SEQUENCE [LARGE SCALE GENOMIC DNA]</scope>
    <source>
        <strain evidence="2 3">DSM 42178</strain>
    </source>
</reference>
<dbReference type="EMBL" id="JACBZD010000002">
    <property type="protein sequence ID" value="NYI08223.1"/>
    <property type="molecule type" value="Genomic_DNA"/>
</dbReference>
<evidence type="ECO:0000313" key="3">
    <source>
        <dbReference type="Proteomes" id="UP000567795"/>
    </source>
</evidence>
<keyword evidence="3" id="KW-1185">Reference proteome</keyword>
<evidence type="ECO:0000313" key="2">
    <source>
        <dbReference type="EMBL" id="NYI08223.1"/>
    </source>
</evidence>
<proteinExistence type="predicted"/>